<dbReference type="Proteomes" id="UP001152795">
    <property type="component" value="Unassembled WGS sequence"/>
</dbReference>
<keyword evidence="9" id="KW-0378">Hydrolase</keyword>
<comment type="function">
    <text evidence="12">Transposase-derived protein that may have nuclease activity. Does not have transposase activity.</text>
</comment>
<keyword evidence="6" id="KW-0963">Cytoplasm</keyword>
<evidence type="ECO:0000256" key="7">
    <source>
        <dbReference type="ARBA" id="ARBA00022722"/>
    </source>
</evidence>
<keyword evidence="7" id="KW-0540">Nuclease</keyword>
<organism evidence="13 14">
    <name type="scientific">Paramuricea clavata</name>
    <name type="common">Red gorgonian</name>
    <name type="synonym">Violescent sea-whip</name>
    <dbReference type="NCBI Taxonomy" id="317549"/>
    <lineage>
        <taxon>Eukaryota</taxon>
        <taxon>Metazoa</taxon>
        <taxon>Cnidaria</taxon>
        <taxon>Anthozoa</taxon>
        <taxon>Octocorallia</taxon>
        <taxon>Malacalcyonacea</taxon>
        <taxon>Plexauridae</taxon>
        <taxon>Paramuricea</taxon>
    </lineage>
</organism>
<dbReference type="GO" id="GO:0005634">
    <property type="term" value="C:nucleus"/>
    <property type="evidence" value="ECO:0007669"/>
    <property type="project" value="UniProtKB-SubCell"/>
</dbReference>
<evidence type="ECO:0000256" key="5">
    <source>
        <dbReference type="ARBA" id="ARBA00015519"/>
    </source>
</evidence>
<dbReference type="GO" id="GO:0004518">
    <property type="term" value="F:nuclease activity"/>
    <property type="evidence" value="ECO:0007669"/>
    <property type="project" value="UniProtKB-KW"/>
</dbReference>
<proteinExistence type="inferred from homology"/>
<keyword evidence="10" id="KW-0539">Nucleus</keyword>
<dbReference type="PANTHER" id="PTHR22930:SF286">
    <property type="entry name" value="NUCLEASE HARBI1"/>
    <property type="match status" value="1"/>
</dbReference>
<gene>
    <name evidence="13" type="ORF">PACLA_8A067289</name>
</gene>
<evidence type="ECO:0000256" key="2">
    <source>
        <dbReference type="ARBA" id="ARBA00004123"/>
    </source>
</evidence>
<dbReference type="EMBL" id="CACRXK020000066">
    <property type="protein sequence ID" value="CAB3977735.1"/>
    <property type="molecule type" value="Genomic_DNA"/>
</dbReference>
<accession>A0A7D9H940</accession>
<comment type="similarity">
    <text evidence="4">Belongs to the HARBI1 family.</text>
</comment>
<dbReference type="GO" id="GO:0016787">
    <property type="term" value="F:hydrolase activity"/>
    <property type="evidence" value="ECO:0007669"/>
    <property type="project" value="UniProtKB-KW"/>
</dbReference>
<dbReference type="InterPro" id="IPR027806">
    <property type="entry name" value="HARBI1_dom"/>
</dbReference>
<keyword evidence="14" id="KW-1185">Reference proteome</keyword>
<evidence type="ECO:0000256" key="12">
    <source>
        <dbReference type="ARBA" id="ARBA00045850"/>
    </source>
</evidence>
<comment type="cofactor">
    <cofactor evidence="1">
        <name>a divalent metal cation</name>
        <dbReference type="ChEBI" id="CHEBI:60240"/>
    </cofactor>
</comment>
<evidence type="ECO:0000256" key="1">
    <source>
        <dbReference type="ARBA" id="ARBA00001968"/>
    </source>
</evidence>
<evidence type="ECO:0000256" key="4">
    <source>
        <dbReference type="ARBA" id="ARBA00006958"/>
    </source>
</evidence>
<evidence type="ECO:0000313" key="13">
    <source>
        <dbReference type="EMBL" id="CAB3977735.1"/>
    </source>
</evidence>
<evidence type="ECO:0000313" key="14">
    <source>
        <dbReference type="Proteomes" id="UP001152795"/>
    </source>
</evidence>
<dbReference type="GO" id="GO:0046872">
    <property type="term" value="F:metal ion binding"/>
    <property type="evidence" value="ECO:0007669"/>
    <property type="project" value="UniProtKB-KW"/>
</dbReference>
<dbReference type="PRINTS" id="PR02086">
    <property type="entry name" value="PUTNUCHARBI1"/>
</dbReference>
<comment type="caution">
    <text evidence="13">The sequence shown here is derived from an EMBL/GenBank/DDBJ whole genome shotgun (WGS) entry which is preliminary data.</text>
</comment>
<dbReference type="InterPro" id="IPR045249">
    <property type="entry name" value="HARBI1-like"/>
</dbReference>
<name>A0A7D9H940_PARCT</name>
<evidence type="ECO:0000256" key="11">
    <source>
        <dbReference type="ARBA" id="ARBA00030126"/>
    </source>
</evidence>
<sequence length="222" mass="25340">MAEKNKIRAGMYDIVGFPCVVGCVDGTHIRIQAPSQNEPNYVNRKNYHSINVQVICDDQGKFTNVVARWPGSCHDSFIFRSSVLGRRLEEVPHNTEDGILLGDSGYALRSFLITPYLDPVQPHQRRFNRAHKKTRCLVERVIGTWKRRFHVLHSEIRMTPDRVCTIIMACAVLQNIAVQRQEPEPEEDMEFLEQVDGEDYIAAGAELVGVTARDYMAQTYFA</sequence>
<dbReference type="AlphaFoldDB" id="A0A7D9H940"/>
<keyword evidence="8" id="KW-0479">Metal-binding</keyword>
<evidence type="ECO:0000256" key="10">
    <source>
        <dbReference type="ARBA" id="ARBA00023242"/>
    </source>
</evidence>
<evidence type="ECO:0000256" key="3">
    <source>
        <dbReference type="ARBA" id="ARBA00004496"/>
    </source>
</evidence>
<evidence type="ECO:0000256" key="6">
    <source>
        <dbReference type="ARBA" id="ARBA00022490"/>
    </source>
</evidence>
<comment type="subcellular location">
    <subcellularLocation>
        <location evidence="3">Cytoplasm</location>
    </subcellularLocation>
    <subcellularLocation>
        <location evidence="2">Nucleus</location>
    </subcellularLocation>
</comment>
<evidence type="ECO:0000256" key="8">
    <source>
        <dbReference type="ARBA" id="ARBA00022723"/>
    </source>
</evidence>
<dbReference type="Pfam" id="PF13359">
    <property type="entry name" value="DDE_Tnp_4"/>
    <property type="match status" value="1"/>
</dbReference>
<dbReference type="GO" id="GO:0005737">
    <property type="term" value="C:cytoplasm"/>
    <property type="evidence" value="ECO:0007669"/>
    <property type="project" value="UniProtKB-SubCell"/>
</dbReference>
<protein>
    <recommendedName>
        <fullName evidence="5">Putative nuclease HARBI1</fullName>
    </recommendedName>
    <alternativeName>
        <fullName evidence="11">Harbinger transposase-derived nuclease</fullName>
    </alternativeName>
</protein>
<evidence type="ECO:0000256" key="9">
    <source>
        <dbReference type="ARBA" id="ARBA00022801"/>
    </source>
</evidence>
<reference evidence="13" key="1">
    <citation type="submission" date="2020-04" db="EMBL/GenBank/DDBJ databases">
        <authorList>
            <person name="Alioto T."/>
            <person name="Alioto T."/>
            <person name="Gomez Garrido J."/>
        </authorList>
    </citation>
    <scope>NUCLEOTIDE SEQUENCE</scope>
    <source>
        <strain evidence="13">A484AB</strain>
    </source>
</reference>
<dbReference type="InterPro" id="IPR026103">
    <property type="entry name" value="HARBI1_animal"/>
</dbReference>
<dbReference type="PANTHER" id="PTHR22930">
    <property type="match status" value="1"/>
</dbReference>
<dbReference type="OrthoDB" id="5981246at2759"/>